<dbReference type="Proteomes" id="UP001501195">
    <property type="component" value="Unassembled WGS sequence"/>
</dbReference>
<name>A0ABP9H922_9ACTN</name>
<evidence type="ECO:0000256" key="1">
    <source>
        <dbReference type="SAM" id="MobiDB-lite"/>
    </source>
</evidence>
<evidence type="ECO:0000259" key="2">
    <source>
        <dbReference type="PROSITE" id="PS50943"/>
    </source>
</evidence>
<dbReference type="RefSeq" id="WP_345710690.1">
    <property type="nucleotide sequence ID" value="NZ_BAABIL010000051.1"/>
</dbReference>
<dbReference type="InterPro" id="IPR001387">
    <property type="entry name" value="Cro/C1-type_HTH"/>
</dbReference>
<proteinExistence type="predicted"/>
<reference evidence="4" key="1">
    <citation type="journal article" date="2019" name="Int. J. Syst. Evol. Microbiol.">
        <title>The Global Catalogue of Microorganisms (GCM) 10K type strain sequencing project: providing services to taxonomists for standard genome sequencing and annotation.</title>
        <authorList>
            <consortium name="The Broad Institute Genomics Platform"/>
            <consortium name="The Broad Institute Genome Sequencing Center for Infectious Disease"/>
            <person name="Wu L."/>
            <person name="Ma J."/>
        </authorList>
    </citation>
    <scope>NUCLEOTIDE SEQUENCE [LARGE SCALE GENOMIC DNA]</scope>
    <source>
        <strain evidence="4">JCM 18126</strain>
    </source>
</reference>
<dbReference type="CDD" id="cd00093">
    <property type="entry name" value="HTH_XRE"/>
    <property type="match status" value="1"/>
</dbReference>
<dbReference type="EMBL" id="BAABIL010000051">
    <property type="protein sequence ID" value="GAA4964460.1"/>
    <property type="molecule type" value="Genomic_DNA"/>
</dbReference>
<accession>A0ABP9H922</accession>
<protein>
    <submittedName>
        <fullName evidence="3">Helix-turn-helix domain-containing protein</fullName>
    </submittedName>
</protein>
<comment type="caution">
    <text evidence="3">The sequence shown here is derived from an EMBL/GenBank/DDBJ whole genome shotgun (WGS) entry which is preliminary data.</text>
</comment>
<organism evidence="3 4">
    <name type="scientific">Kineococcus glutinatus</name>
    <dbReference type="NCBI Taxonomy" id="1070872"/>
    <lineage>
        <taxon>Bacteria</taxon>
        <taxon>Bacillati</taxon>
        <taxon>Actinomycetota</taxon>
        <taxon>Actinomycetes</taxon>
        <taxon>Kineosporiales</taxon>
        <taxon>Kineosporiaceae</taxon>
        <taxon>Kineococcus</taxon>
    </lineage>
</organism>
<dbReference type="SUPFAM" id="SSF47413">
    <property type="entry name" value="lambda repressor-like DNA-binding domains"/>
    <property type="match status" value="1"/>
</dbReference>
<gene>
    <name evidence="3" type="ORF">GCM10023225_04450</name>
</gene>
<evidence type="ECO:0000313" key="3">
    <source>
        <dbReference type="EMBL" id="GAA4964460.1"/>
    </source>
</evidence>
<dbReference type="InterPro" id="IPR010982">
    <property type="entry name" value="Lambda_DNA-bd_dom_sf"/>
</dbReference>
<keyword evidence="4" id="KW-1185">Reference proteome</keyword>
<evidence type="ECO:0000313" key="4">
    <source>
        <dbReference type="Proteomes" id="UP001501195"/>
    </source>
</evidence>
<sequence>MADAHPEDDGVVSETQTGDAPARSLAEKVDLLFQTVRPAKGEYSYEHVASAIKAAGGPTISAAYLWMLRNGKRDNPTLRHLEALASFFGVPPSYFFDDALATQVEEQLRLVATLRDVGVRRVALRASGLSSESLATIAEMIERVRKLEGLPDEPEEGHAAD</sequence>
<dbReference type="PROSITE" id="PS50943">
    <property type="entry name" value="HTH_CROC1"/>
    <property type="match status" value="1"/>
</dbReference>
<feature type="domain" description="HTH cro/C1-type" evidence="2">
    <location>
        <begin position="60"/>
        <end position="95"/>
    </location>
</feature>
<feature type="region of interest" description="Disordered" evidence="1">
    <location>
        <begin position="1"/>
        <end position="22"/>
    </location>
</feature>
<dbReference type="Gene3D" id="1.10.260.40">
    <property type="entry name" value="lambda repressor-like DNA-binding domains"/>
    <property type="match status" value="1"/>
</dbReference>